<dbReference type="GeneID" id="8238706"/>
<dbReference type="EMBL" id="DS235813">
    <property type="protein sequence ID" value="EEB17468.1"/>
    <property type="molecule type" value="Genomic_DNA"/>
</dbReference>
<keyword evidence="3" id="KW-1185">Reference proteome</keyword>
<dbReference type="EMBL" id="AAZO01005676">
    <property type="status" value="NOT_ANNOTATED_CDS"/>
    <property type="molecule type" value="Genomic_DNA"/>
</dbReference>
<reference evidence="1" key="1">
    <citation type="submission" date="2007-04" db="EMBL/GenBank/DDBJ databases">
        <title>Annotation of Pediculus humanus corporis strain USDA.</title>
        <authorList>
            <person name="Kirkness E."/>
            <person name="Hannick L."/>
            <person name="Hass B."/>
            <person name="Bruggner R."/>
            <person name="Lawson D."/>
            <person name="Bidwell S."/>
            <person name="Joardar V."/>
            <person name="Caler E."/>
            <person name="Walenz B."/>
            <person name="Inman J."/>
            <person name="Schobel S."/>
            <person name="Galinsky K."/>
            <person name="Amedeo P."/>
            <person name="Strausberg R."/>
        </authorList>
    </citation>
    <scope>NUCLEOTIDE SEQUENCE</scope>
    <source>
        <strain evidence="1">USDA</strain>
    </source>
</reference>
<dbReference type="CTD" id="8238706"/>
<reference evidence="1" key="2">
    <citation type="submission" date="2007-04" db="EMBL/GenBank/DDBJ databases">
        <title>The genome of the human body louse.</title>
        <authorList>
            <consortium name="The Human Body Louse Genome Consortium"/>
            <person name="Kirkness E."/>
            <person name="Walenz B."/>
            <person name="Hass B."/>
            <person name="Bruggner R."/>
            <person name="Strausberg R."/>
        </authorList>
    </citation>
    <scope>NUCLEOTIDE SEQUENCE</scope>
    <source>
        <strain evidence="1">USDA</strain>
    </source>
</reference>
<protein>
    <submittedName>
        <fullName evidence="1 2">Uncharacterized protein</fullName>
    </submittedName>
</protein>
<dbReference type="AlphaFoldDB" id="E0VVR2"/>
<sequence length="237" mass="26631">MDLLKEENECLKNANEKLKKIISKYNCPLEKTETGLNKTNTLGAIKSFQDCPVNYKPISSLEEKFLSSKQNYRITTPVESFTSVKGNELKGFDLKESSTVLTKKPDSIEFFFSNIDAKKEFYGTTVQMGIDSKTKKQKISKSEELNSIENEFLSPCKKNLAIDWEDDLICESPKPGPSVPFMKKKFSKKIINHAGSKATISREARVLSTETQNSKSASKNCENAGEILPLPIAIREK</sequence>
<dbReference type="Proteomes" id="UP000009046">
    <property type="component" value="Unassembled WGS sequence"/>
</dbReference>
<proteinExistence type="predicted"/>
<reference evidence="2" key="3">
    <citation type="submission" date="2020-05" db="UniProtKB">
        <authorList>
            <consortium name="EnsemblMetazoa"/>
        </authorList>
    </citation>
    <scope>IDENTIFICATION</scope>
    <source>
        <strain evidence="2">USDA</strain>
    </source>
</reference>
<dbReference type="HOGENOM" id="CLU_1171873_0_0_1"/>
<name>E0VVR2_PEDHC</name>
<evidence type="ECO:0000313" key="3">
    <source>
        <dbReference type="Proteomes" id="UP000009046"/>
    </source>
</evidence>
<evidence type="ECO:0000313" key="2">
    <source>
        <dbReference type="EnsemblMetazoa" id="PHUM467140-PA"/>
    </source>
</evidence>
<accession>E0VVR2</accession>
<dbReference type="VEuPathDB" id="VectorBase:PHUM467140"/>
<dbReference type="EnsemblMetazoa" id="PHUM467140-RA">
    <property type="protein sequence ID" value="PHUM467140-PA"/>
    <property type="gene ID" value="PHUM467140"/>
</dbReference>
<dbReference type="RefSeq" id="XP_002430206.1">
    <property type="nucleotide sequence ID" value="XM_002430161.1"/>
</dbReference>
<gene>
    <name evidence="2" type="primary">8238706</name>
    <name evidence="1" type="ORF">Phum_PHUM467140</name>
</gene>
<dbReference type="InParanoid" id="E0VVR2"/>
<evidence type="ECO:0000313" key="1">
    <source>
        <dbReference type="EMBL" id="EEB17468.1"/>
    </source>
</evidence>
<dbReference type="KEGG" id="phu:Phum_PHUM467140"/>
<organism>
    <name type="scientific">Pediculus humanus subsp. corporis</name>
    <name type="common">Body louse</name>
    <dbReference type="NCBI Taxonomy" id="121224"/>
    <lineage>
        <taxon>Eukaryota</taxon>
        <taxon>Metazoa</taxon>
        <taxon>Ecdysozoa</taxon>
        <taxon>Arthropoda</taxon>
        <taxon>Hexapoda</taxon>
        <taxon>Insecta</taxon>
        <taxon>Pterygota</taxon>
        <taxon>Neoptera</taxon>
        <taxon>Paraneoptera</taxon>
        <taxon>Psocodea</taxon>
        <taxon>Troctomorpha</taxon>
        <taxon>Phthiraptera</taxon>
        <taxon>Anoplura</taxon>
        <taxon>Pediculidae</taxon>
        <taxon>Pediculus</taxon>
    </lineage>
</organism>